<dbReference type="Gene3D" id="3.40.50.880">
    <property type="match status" value="1"/>
</dbReference>
<dbReference type="InterPro" id="IPR020449">
    <property type="entry name" value="Tscrpt_reg_AraC-type_HTH"/>
</dbReference>
<comment type="caution">
    <text evidence="6">The sequence shown here is derived from an EMBL/GenBank/DDBJ whole genome shotgun (WGS) entry which is preliminary data.</text>
</comment>
<dbReference type="PANTHER" id="PTHR43130">
    <property type="entry name" value="ARAC-FAMILY TRANSCRIPTIONAL REGULATOR"/>
    <property type="match status" value="1"/>
</dbReference>
<feature type="domain" description="HTH araC/xylS-type" evidence="5">
    <location>
        <begin position="220"/>
        <end position="319"/>
    </location>
</feature>
<dbReference type="InterPro" id="IPR029062">
    <property type="entry name" value="Class_I_gatase-like"/>
</dbReference>
<dbReference type="InterPro" id="IPR002818">
    <property type="entry name" value="DJ-1/PfpI"/>
</dbReference>
<feature type="signal peptide" evidence="4">
    <location>
        <begin position="1"/>
        <end position="19"/>
    </location>
</feature>
<evidence type="ECO:0000256" key="3">
    <source>
        <dbReference type="ARBA" id="ARBA00023163"/>
    </source>
</evidence>
<dbReference type="CDD" id="cd03138">
    <property type="entry name" value="GATase1_AraC_2"/>
    <property type="match status" value="1"/>
</dbReference>
<dbReference type="PROSITE" id="PS01124">
    <property type="entry name" value="HTH_ARAC_FAMILY_2"/>
    <property type="match status" value="1"/>
</dbReference>
<keyword evidence="2" id="KW-0238">DNA-binding</keyword>
<dbReference type="PRINTS" id="PR00032">
    <property type="entry name" value="HTHARAC"/>
</dbReference>
<dbReference type="SUPFAM" id="SSF46689">
    <property type="entry name" value="Homeodomain-like"/>
    <property type="match status" value="2"/>
</dbReference>
<organism evidence="6 7">
    <name type="scientific">Arenicella chitinivorans</name>
    <dbReference type="NCBI Taxonomy" id="1329800"/>
    <lineage>
        <taxon>Bacteria</taxon>
        <taxon>Pseudomonadati</taxon>
        <taxon>Pseudomonadota</taxon>
        <taxon>Gammaproteobacteria</taxon>
        <taxon>Arenicellales</taxon>
        <taxon>Arenicellaceae</taxon>
        <taxon>Arenicella</taxon>
    </lineage>
</organism>
<sequence>MRIAFLITPHMLATSLTNAYELFFAANQTAATQTDSHNTEVELVKVATNEDRIELPSGLSLQPNQALDQSVFDMVYVPALWRNPRPIVRQNQAIVDWLRWQYEHGAILNATGTGVCFIAQTGLLNERPATTHWHHLEKFAKDYPLVELKRQHFITSAGRIYCAASINAQTDLTLHHVHRFYSKAISDHLSQHFSHEVRQPYDRLSFTHKENVNHPDEVILQAQLWMQNHMSKAAISMRRLAELFGMSQRNFTRRFRSATNMTPLQYLQRERFNQARELLKSSNLSISEIAFRVGYLDVSYFTKLFKQFASITPKEYRTTVRAKLFSSTENNQN</sequence>
<evidence type="ECO:0000256" key="4">
    <source>
        <dbReference type="SAM" id="SignalP"/>
    </source>
</evidence>
<dbReference type="PANTHER" id="PTHR43130:SF11">
    <property type="entry name" value="TRANSCRIPTIONAL REGULATORY PROTEIN"/>
    <property type="match status" value="1"/>
</dbReference>
<dbReference type="Gene3D" id="1.10.10.60">
    <property type="entry name" value="Homeodomain-like"/>
    <property type="match status" value="2"/>
</dbReference>
<keyword evidence="7" id="KW-1185">Reference proteome</keyword>
<protein>
    <submittedName>
        <fullName evidence="6">AraC family transcriptional regulator</fullName>
    </submittedName>
</protein>
<keyword evidence="1" id="KW-0805">Transcription regulation</keyword>
<dbReference type="EMBL" id="BMXA01000006">
    <property type="protein sequence ID" value="GHA16849.1"/>
    <property type="molecule type" value="Genomic_DNA"/>
</dbReference>
<dbReference type="RefSeq" id="WP_189402343.1">
    <property type="nucleotide sequence ID" value="NZ_BMXA01000006.1"/>
</dbReference>
<dbReference type="Proteomes" id="UP000614811">
    <property type="component" value="Unassembled WGS sequence"/>
</dbReference>
<evidence type="ECO:0000313" key="6">
    <source>
        <dbReference type="EMBL" id="GHA16849.1"/>
    </source>
</evidence>
<dbReference type="InterPro" id="IPR052158">
    <property type="entry name" value="INH-QAR"/>
</dbReference>
<feature type="chain" id="PRO_5037894284" evidence="4">
    <location>
        <begin position="20"/>
        <end position="333"/>
    </location>
</feature>
<dbReference type="SMART" id="SM00342">
    <property type="entry name" value="HTH_ARAC"/>
    <property type="match status" value="1"/>
</dbReference>
<gene>
    <name evidence="6" type="ORF">GCM10008090_28130</name>
</gene>
<dbReference type="InterPro" id="IPR009057">
    <property type="entry name" value="Homeodomain-like_sf"/>
</dbReference>
<name>A0A918VQJ8_9GAMM</name>
<dbReference type="SUPFAM" id="SSF52317">
    <property type="entry name" value="Class I glutamine amidotransferase-like"/>
    <property type="match status" value="1"/>
</dbReference>
<keyword evidence="3" id="KW-0804">Transcription</keyword>
<reference evidence="6" key="1">
    <citation type="journal article" date="2014" name="Int. J. Syst. Evol. Microbiol.">
        <title>Complete genome sequence of Corynebacterium casei LMG S-19264T (=DSM 44701T), isolated from a smear-ripened cheese.</title>
        <authorList>
            <consortium name="US DOE Joint Genome Institute (JGI-PGF)"/>
            <person name="Walter F."/>
            <person name="Albersmeier A."/>
            <person name="Kalinowski J."/>
            <person name="Ruckert C."/>
        </authorList>
    </citation>
    <scope>NUCLEOTIDE SEQUENCE</scope>
    <source>
        <strain evidence="6">KCTC 12711</strain>
    </source>
</reference>
<dbReference type="Pfam" id="PF12833">
    <property type="entry name" value="HTH_18"/>
    <property type="match status" value="1"/>
</dbReference>
<evidence type="ECO:0000259" key="5">
    <source>
        <dbReference type="PROSITE" id="PS01124"/>
    </source>
</evidence>
<dbReference type="Pfam" id="PF01965">
    <property type="entry name" value="DJ-1_PfpI"/>
    <property type="match status" value="1"/>
</dbReference>
<keyword evidence="4" id="KW-0732">Signal</keyword>
<accession>A0A918VQJ8</accession>
<dbReference type="GO" id="GO:0003700">
    <property type="term" value="F:DNA-binding transcription factor activity"/>
    <property type="evidence" value="ECO:0007669"/>
    <property type="project" value="InterPro"/>
</dbReference>
<evidence type="ECO:0000256" key="1">
    <source>
        <dbReference type="ARBA" id="ARBA00023015"/>
    </source>
</evidence>
<dbReference type="InterPro" id="IPR018060">
    <property type="entry name" value="HTH_AraC"/>
</dbReference>
<dbReference type="AlphaFoldDB" id="A0A918VQJ8"/>
<evidence type="ECO:0000256" key="2">
    <source>
        <dbReference type="ARBA" id="ARBA00023125"/>
    </source>
</evidence>
<dbReference type="GO" id="GO:0043565">
    <property type="term" value="F:sequence-specific DNA binding"/>
    <property type="evidence" value="ECO:0007669"/>
    <property type="project" value="InterPro"/>
</dbReference>
<evidence type="ECO:0000313" key="7">
    <source>
        <dbReference type="Proteomes" id="UP000614811"/>
    </source>
</evidence>
<proteinExistence type="predicted"/>
<reference evidence="6" key="2">
    <citation type="submission" date="2020-09" db="EMBL/GenBank/DDBJ databases">
        <authorList>
            <person name="Sun Q."/>
            <person name="Kim S."/>
        </authorList>
    </citation>
    <scope>NUCLEOTIDE SEQUENCE</scope>
    <source>
        <strain evidence="6">KCTC 12711</strain>
    </source>
</reference>